<comment type="caution">
    <text evidence="10">The sequence shown here is derived from an EMBL/GenBank/DDBJ whole genome shotgun (WGS) entry which is preliminary data.</text>
</comment>
<dbReference type="GO" id="GO:0009007">
    <property type="term" value="F:site-specific DNA-methyltransferase (adenine-specific) activity"/>
    <property type="evidence" value="ECO:0007669"/>
    <property type="project" value="UniProtKB-EC"/>
</dbReference>
<evidence type="ECO:0000256" key="7">
    <source>
        <dbReference type="ARBA" id="ARBA00023125"/>
    </source>
</evidence>
<evidence type="ECO:0000256" key="5">
    <source>
        <dbReference type="ARBA" id="ARBA00022691"/>
    </source>
</evidence>
<evidence type="ECO:0000259" key="9">
    <source>
        <dbReference type="Pfam" id="PF02384"/>
    </source>
</evidence>
<keyword evidence="3 10" id="KW-0489">Methyltransferase</keyword>
<dbReference type="Pfam" id="PF02384">
    <property type="entry name" value="N6_Mtase"/>
    <property type="match status" value="1"/>
</dbReference>
<dbReference type="GO" id="GO:0032259">
    <property type="term" value="P:methylation"/>
    <property type="evidence" value="ECO:0007669"/>
    <property type="project" value="UniProtKB-KW"/>
</dbReference>
<feature type="domain" description="DNA methylase adenine-specific" evidence="9">
    <location>
        <begin position="214"/>
        <end position="425"/>
    </location>
</feature>
<evidence type="ECO:0000256" key="2">
    <source>
        <dbReference type="ARBA" id="ARBA00011900"/>
    </source>
</evidence>
<reference evidence="10 11" key="1">
    <citation type="submission" date="2021-03" db="EMBL/GenBank/DDBJ databases">
        <title>Genomic Encyclopedia of Type Strains, Phase III (KMG-III): the genomes of soil and plant-associated and newly described type strains.</title>
        <authorList>
            <person name="Whitman W."/>
        </authorList>
    </citation>
    <scope>NUCLEOTIDE SEQUENCE [LARGE SCALE GENOMIC DNA]</scope>
    <source>
        <strain evidence="10 11">IMMIB AFH-6</strain>
    </source>
</reference>
<dbReference type="InterPro" id="IPR051537">
    <property type="entry name" value="DNA_Adenine_Mtase"/>
</dbReference>
<dbReference type="CDD" id="cd16961">
    <property type="entry name" value="RMtype1_S_TRD-CR_like"/>
    <property type="match status" value="1"/>
</dbReference>
<organism evidence="10 11">
    <name type="scientific">Azospirillum rugosum</name>
    <dbReference type="NCBI Taxonomy" id="416170"/>
    <lineage>
        <taxon>Bacteria</taxon>
        <taxon>Pseudomonadati</taxon>
        <taxon>Pseudomonadota</taxon>
        <taxon>Alphaproteobacteria</taxon>
        <taxon>Rhodospirillales</taxon>
        <taxon>Azospirillaceae</taxon>
        <taxon>Azospirillum</taxon>
    </lineage>
</organism>
<keyword evidence="5" id="KW-0949">S-adenosyl-L-methionine</keyword>
<dbReference type="Gene3D" id="3.90.220.20">
    <property type="entry name" value="DNA methylase specificity domains"/>
    <property type="match status" value="1"/>
</dbReference>
<dbReference type="RefSeq" id="WP_209773368.1">
    <property type="nucleotide sequence ID" value="NZ_JAGINP010000041.1"/>
</dbReference>
<evidence type="ECO:0000256" key="4">
    <source>
        <dbReference type="ARBA" id="ARBA00022679"/>
    </source>
</evidence>
<dbReference type="InterPro" id="IPR003356">
    <property type="entry name" value="DNA_methylase_A-5"/>
</dbReference>
<comment type="similarity">
    <text evidence="1">Belongs to the N(4)/N(6)-methyltransferase family.</text>
</comment>
<dbReference type="PANTHER" id="PTHR42933:SF3">
    <property type="entry name" value="TYPE I RESTRICTION ENZYME MJAVIII METHYLASE SUBUNIT"/>
    <property type="match status" value="1"/>
</dbReference>
<dbReference type="InterPro" id="IPR029063">
    <property type="entry name" value="SAM-dependent_MTases_sf"/>
</dbReference>
<evidence type="ECO:0000256" key="1">
    <source>
        <dbReference type="ARBA" id="ARBA00006594"/>
    </source>
</evidence>
<dbReference type="SUPFAM" id="SSF53335">
    <property type="entry name" value="S-adenosyl-L-methionine-dependent methyltransferases"/>
    <property type="match status" value="1"/>
</dbReference>
<protein>
    <recommendedName>
        <fullName evidence="2">site-specific DNA-methyltransferase (adenine-specific)</fullName>
        <ecNumber evidence="2">2.1.1.72</ecNumber>
    </recommendedName>
</protein>
<dbReference type="Proteomes" id="UP000781958">
    <property type="component" value="Unassembled WGS sequence"/>
</dbReference>
<dbReference type="SUPFAM" id="SSF116734">
    <property type="entry name" value="DNA methylase specificity domain"/>
    <property type="match status" value="1"/>
</dbReference>
<accession>A0ABS4SX27</accession>
<dbReference type="Gene3D" id="3.40.50.150">
    <property type="entry name" value="Vaccinia Virus protein VP39"/>
    <property type="match status" value="1"/>
</dbReference>
<comment type="catalytic activity">
    <reaction evidence="8">
        <text>a 2'-deoxyadenosine in DNA + S-adenosyl-L-methionine = an N(6)-methyl-2'-deoxyadenosine in DNA + S-adenosyl-L-homocysteine + H(+)</text>
        <dbReference type="Rhea" id="RHEA:15197"/>
        <dbReference type="Rhea" id="RHEA-COMP:12418"/>
        <dbReference type="Rhea" id="RHEA-COMP:12419"/>
        <dbReference type="ChEBI" id="CHEBI:15378"/>
        <dbReference type="ChEBI" id="CHEBI:57856"/>
        <dbReference type="ChEBI" id="CHEBI:59789"/>
        <dbReference type="ChEBI" id="CHEBI:90615"/>
        <dbReference type="ChEBI" id="CHEBI:90616"/>
        <dbReference type="EC" id="2.1.1.72"/>
    </reaction>
</comment>
<dbReference type="PANTHER" id="PTHR42933">
    <property type="entry name" value="SLR6095 PROTEIN"/>
    <property type="match status" value="1"/>
</dbReference>
<keyword evidence="11" id="KW-1185">Reference proteome</keyword>
<keyword evidence="6" id="KW-0680">Restriction system</keyword>
<dbReference type="InterPro" id="IPR044946">
    <property type="entry name" value="Restrct_endonuc_typeI_TRD_sf"/>
</dbReference>
<proteinExistence type="inferred from homology"/>
<dbReference type="EC" id="2.1.1.72" evidence="2"/>
<name>A0ABS4SX27_9PROT</name>
<evidence type="ECO:0000313" key="10">
    <source>
        <dbReference type="EMBL" id="MBP2297101.1"/>
    </source>
</evidence>
<gene>
    <name evidence="10" type="ORF">J2851_006920</name>
</gene>
<dbReference type="EMBL" id="JAGINP010000041">
    <property type="protein sequence ID" value="MBP2297101.1"/>
    <property type="molecule type" value="Genomic_DNA"/>
</dbReference>
<sequence>MEQNSFDFRTTWFRVLEAWRGTSHDPLEVAIVVVAMLLWLDAVERRESLEDEEDRDHEITASDWARIIQDLEQNLDLPAGLSLRAHADTVTGRAVPGLFEATRRLLQPAFMAMNWAGSRDAVLEFWEAGQLELNARFGRTGFVPFMAPPELTFLLVELLKGHAHGPVYCPFDTSAAVAMRVAARNRPVFAEVLNGQLALLLTLVARLGRWQLEVQVADPIRRPAWVDDQHLQRFDAAVAIPPMGVKYDSEILNDPYKRFPERSFYGDVVHVAHLLARGRECALAVVPEGFLFRTAGGERDFKESLVRRGQLRAVVRLPRGFFLPATAVPTSLLVFDPPGRSSWMSWGEAGDDVLFVDASADAFGLSGKLGRQPTAESREQAVRALADCIRERRTGPHAVFMPAAAIADNDYNLSVDRYVLSEQERATRRLLEQAETAELESVAELYRPQVLPQGDGEEVSSFFEVTLNDIQPSGLVHEPTKAVSVSEKGLGRAAKQTLLPGDILLCIKGRVGAVGLVPIAEPDLGGPGPQNWLAGQTFLIVRLRKGARIANPIVLFRYLSSPLGQGLLQSMATAGAVPTIQMADVRRLSVLVPSLDEQARILTDHETTLALHKAIQQLQEQVTRLNEQAWPMEQDAST</sequence>
<keyword evidence="4 10" id="KW-0808">Transferase</keyword>
<evidence type="ECO:0000256" key="6">
    <source>
        <dbReference type="ARBA" id="ARBA00022747"/>
    </source>
</evidence>
<keyword evidence="7" id="KW-0238">DNA-binding</keyword>
<evidence type="ECO:0000256" key="8">
    <source>
        <dbReference type="ARBA" id="ARBA00047942"/>
    </source>
</evidence>
<evidence type="ECO:0000256" key="3">
    <source>
        <dbReference type="ARBA" id="ARBA00022603"/>
    </source>
</evidence>
<evidence type="ECO:0000313" key="11">
    <source>
        <dbReference type="Proteomes" id="UP000781958"/>
    </source>
</evidence>